<evidence type="ECO:0000313" key="2">
    <source>
        <dbReference type="EMBL" id="PWK34714.1"/>
    </source>
</evidence>
<protein>
    <submittedName>
        <fullName evidence="2">Uncharacterized protein</fullName>
    </submittedName>
</protein>
<evidence type="ECO:0000256" key="1">
    <source>
        <dbReference type="SAM" id="MobiDB-lite"/>
    </source>
</evidence>
<dbReference type="EMBL" id="QGGR01000026">
    <property type="protein sequence ID" value="PWK34714.1"/>
    <property type="molecule type" value="Genomic_DNA"/>
</dbReference>
<dbReference type="AlphaFoldDB" id="A0A316EQI3"/>
<keyword evidence="3" id="KW-1185">Reference proteome</keyword>
<reference evidence="2 3" key="1">
    <citation type="submission" date="2018-05" db="EMBL/GenBank/DDBJ databases">
        <title>Genomic Encyclopedia of Archaeal and Bacterial Type Strains, Phase II (KMG-II): from individual species to whole genera.</title>
        <authorList>
            <person name="Goeker M."/>
        </authorList>
    </citation>
    <scope>NUCLEOTIDE SEQUENCE [LARGE SCALE GENOMIC DNA]</scope>
    <source>
        <strain evidence="2 3">DSM 45184</strain>
    </source>
</reference>
<sequence length="59" mass="6339">MNRIDLANVYECETGFRSSQTHDMGAAGTAAHDARSWRSVGTARPGLLTAPPRPVGVRE</sequence>
<comment type="caution">
    <text evidence="2">The sequence shown here is derived from an EMBL/GenBank/DDBJ whole genome shotgun (WGS) entry which is preliminary data.</text>
</comment>
<name>A0A316EQI3_9ACTN</name>
<organism evidence="2 3">
    <name type="scientific">Actinoplanes xinjiangensis</name>
    <dbReference type="NCBI Taxonomy" id="512350"/>
    <lineage>
        <taxon>Bacteria</taxon>
        <taxon>Bacillati</taxon>
        <taxon>Actinomycetota</taxon>
        <taxon>Actinomycetes</taxon>
        <taxon>Micromonosporales</taxon>
        <taxon>Micromonosporaceae</taxon>
        <taxon>Actinoplanes</taxon>
    </lineage>
</organism>
<gene>
    <name evidence="2" type="ORF">BC793_126106</name>
</gene>
<accession>A0A316EQI3</accession>
<dbReference type="Proteomes" id="UP000245697">
    <property type="component" value="Unassembled WGS sequence"/>
</dbReference>
<feature type="region of interest" description="Disordered" evidence="1">
    <location>
        <begin position="19"/>
        <end position="59"/>
    </location>
</feature>
<proteinExistence type="predicted"/>
<evidence type="ECO:0000313" key="3">
    <source>
        <dbReference type="Proteomes" id="UP000245697"/>
    </source>
</evidence>